<dbReference type="EMBL" id="JBHSLI010000001">
    <property type="protein sequence ID" value="MFC5291469.1"/>
    <property type="molecule type" value="Genomic_DNA"/>
</dbReference>
<protein>
    <recommendedName>
        <fullName evidence="3">Theronine dehydrogenase</fullName>
    </recommendedName>
</protein>
<dbReference type="RefSeq" id="WP_260349725.1">
    <property type="nucleotide sequence ID" value="NZ_JAOAOS010000026.1"/>
</dbReference>
<reference evidence="2" key="1">
    <citation type="journal article" date="2019" name="Int. J. Syst. Evol. Microbiol.">
        <title>The Global Catalogue of Microorganisms (GCM) 10K type strain sequencing project: providing services to taxonomists for standard genome sequencing and annotation.</title>
        <authorList>
            <consortium name="The Broad Institute Genomics Platform"/>
            <consortium name="The Broad Institute Genome Sequencing Center for Infectious Disease"/>
            <person name="Wu L."/>
            <person name="Ma J."/>
        </authorList>
    </citation>
    <scope>NUCLEOTIDE SEQUENCE [LARGE SCALE GENOMIC DNA]</scope>
    <source>
        <strain evidence="2">CGMCC 1.15643</strain>
    </source>
</reference>
<accession>A0ABW0EYZ1</accession>
<sequence length="116" mass="13178">MARWSLSWGNPYTQPPGPRVLAAVLVERGQPCPAEVKALWSPGCGYVISWQLVTQRPIRRWSAEAKAKVRRRNLRDRLERKVPLFAEILIAEELERRPSYYAGGEEDARPLPGGRA</sequence>
<name>A0ABW0EYZ1_9HYPH</name>
<proteinExistence type="predicted"/>
<evidence type="ECO:0000313" key="2">
    <source>
        <dbReference type="Proteomes" id="UP001595976"/>
    </source>
</evidence>
<dbReference type="Proteomes" id="UP001595976">
    <property type="component" value="Unassembled WGS sequence"/>
</dbReference>
<evidence type="ECO:0000313" key="1">
    <source>
        <dbReference type="EMBL" id="MFC5291469.1"/>
    </source>
</evidence>
<keyword evidence="2" id="KW-1185">Reference proteome</keyword>
<gene>
    <name evidence="1" type="ORF">ACFPK2_00515</name>
</gene>
<evidence type="ECO:0008006" key="3">
    <source>
        <dbReference type="Google" id="ProtNLM"/>
    </source>
</evidence>
<organism evidence="1 2">
    <name type="scientific">Bosea minatitlanensis</name>
    <dbReference type="NCBI Taxonomy" id="128782"/>
    <lineage>
        <taxon>Bacteria</taxon>
        <taxon>Pseudomonadati</taxon>
        <taxon>Pseudomonadota</taxon>
        <taxon>Alphaproteobacteria</taxon>
        <taxon>Hyphomicrobiales</taxon>
        <taxon>Boseaceae</taxon>
        <taxon>Bosea</taxon>
    </lineage>
</organism>
<comment type="caution">
    <text evidence="1">The sequence shown here is derived from an EMBL/GenBank/DDBJ whole genome shotgun (WGS) entry which is preliminary data.</text>
</comment>